<name>A0A4D4KLF5_9ACTN</name>
<accession>A0A4D4KLF5</accession>
<keyword evidence="3" id="KW-1185">Reference proteome</keyword>
<feature type="region of interest" description="Disordered" evidence="1">
    <location>
        <begin position="76"/>
        <end position="110"/>
    </location>
</feature>
<feature type="compositionally biased region" description="Pro residues" evidence="1">
    <location>
        <begin position="101"/>
        <end position="110"/>
    </location>
</feature>
<evidence type="ECO:0000313" key="3">
    <source>
        <dbReference type="Proteomes" id="UP000299290"/>
    </source>
</evidence>
<evidence type="ECO:0000256" key="1">
    <source>
        <dbReference type="SAM" id="MobiDB-lite"/>
    </source>
</evidence>
<comment type="caution">
    <text evidence="2">The sequence shown here is derived from an EMBL/GenBank/DDBJ whole genome shotgun (WGS) entry which is preliminary data.</text>
</comment>
<feature type="compositionally biased region" description="Polar residues" evidence="1">
    <location>
        <begin position="76"/>
        <end position="85"/>
    </location>
</feature>
<organism evidence="2 3">
    <name type="scientific">Streptomyces antimycoticus</name>
    <dbReference type="NCBI Taxonomy" id="68175"/>
    <lineage>
        <taxon>Bacteria</taxon>
        <taxon>Bacillati</taxon>
        <taxon>Actinomycetota</taxon>
        <taxon>Actinomycetes</taxon>
        <taxon>Kitasatosporales</taxon>
        <taxon>Streptomycetaceae</taxon>
        <taxon>Streptomyces</taxon>
        <taxon>Streptomyces violaceusniger group</taxon>
    </lineage>
</organism>
<dbReference type="AlphaFoldDB" id="A0A4D4KLF5"/>
<dbReference type="RefSeq" id="WP_137968559.1">
    <property type="nucleotide sequence ID" value="NZ_BJHV01000001.1"/>
</dbReference>
<dbReference type="EMBL" id="BJHV01000001">
    <property type="protein sequence ID" value="GDY47278.1"/>
    <property type="molecule type" value="Genomic_DNA"/>
</dbReference>
<evidence type="ECO:0000313" key="2">
    <source>
        <dbReference type="EMBL" id="GDY47278.1"/>
    </source>
</evidence>
<sequence length="110" mass="11452">MTGYVMAATDAGGERFGERVVPTAPTLGEAAAFGDSYRMNYVSVRRGHDDITLYGRDATGTWSVLVADAPPSSSYKRVAGTTSCADRSRSGTPALRSASSTPPPLTATTC</sequence>
<protein>
    <submittedName>
        <fullName evidence="2">Uncharacterized protein</fullName>
    </submittedName>
</protein>
<proteinExistence type="predicted"/>
<dbReference type="Proteomes" id="UP000299290">
    <property type="component" value="Unassembled WGS sequence"/>
</dbReference>
<gene>
    <name evidence="2" type="ORF">SANT12839_081600</name>
</gene>
<reference evidence="2 3" key="1">
    <citation type="journal article" date="2020" name="Int. J. Syst. Evol. Microbiol.">
        <title>Reclassification of Streptomyces castelarensis and Streptomyces sporoclivatus as later heterotypic synonyms of Streptomyces antimycoticus.</title>
        <authorList>
            <person name="Komaki H."/>
            <person name="Tamura T."/>
        </authorList>
    </citation>
    <scope>NUCLEOTIDE SEQUENCE [LARGE SCALE GENOMIC DNA]</scope>
    <source>
        <strain evidence="2 3">NBRC 12839</strain>
    </source>
</reference>